<keyword evidence="3" id="KW-0032">Aminotransferase</keyword>
<evidence type="ECO:0000256" key="3">
    <source>
        <dbReference type="ARBA" id="ARBA00022576"/>
    </source>
</evidence>
<dbReference type="Gene3D" id="3.40.640.10">
    <property type="entry name" value="Type I PLP-dependent aspartate aminotransferase-like (Major domain)"/>
    <property type="match status" value="1"/>
</dbReference>
<feature type="domain" description="Aminotransferase class I/classII large" evidence="6">
    <location>
        <begin position="3"/>
        <end position="257"/>
    </location>
</feature>
<dbReference type="InterPro" id="IPR015422">
    <property type="entry name" value="PyrdxlP-dep_Trfase_small"/>
</dbReference>
<dbReference type="Gene3D" id="3.90.1150.10">
    <property type="entry name" value="Aspartate Aminotransferase, domain 1"/>
    <property type="match status" value="1"/>
</dbReference>
<protein>
    <recommendedName>
        <fullName evidence="6">Aminotransferase class I/classII large domain-containing protein</fullName>
    </recommendedName>
</protein>
<proteinExistence type="inferred from homology"/>
<dbReference type="InterPro" id="IPR015421">
    <property type="entry name" value="PyrdxlP-dep_Trfase_major"/>
</dbReference>
<sequence>MMVTLLGGVPIPYSLHRSLNWCPDPDEVSKLCGDKTKGIIITSPSNPCGSVMPMETLSSLARLSSTKGLLVISDEIYSRVYYGEGLRAPGLLQVDCMDLDPERLVVVDGVSKYWAMTGFRVGWVLTPNNLISATLGKVLESTISCGVPFAQAAATAALTDPSALLEAEKMTRNFKKRRDAAIRVVREFGLYEYTPQGAFYMLIKATDGDDMEFCKRLLQEERVAVSPGSAFGDVAKGFVRISLASSLKDVENGVKKLCQTILNSR</sequence>
<dbReference type="PROSITE" id="PS00105">
    <property type="entry name" value="AA_TRANSFER_CLASS_1"/>
    <property type="match status" value="1"/>
</dbReference>
<evidence type="ECO:0000259" key="6">
    <source>
        <dbReference type="Pfam" id="PF00155"/>
    </source>
</evidence>
<gene>
    <name evidence="7" type="ORF">LAMO00422_LOCUS790</name>
</gene>
<keyword evidence="5" id="KW-0663">Pyridoxal phosphate</keyword>
<dbReference type="EMBL" id="HBEM01001092">
    <property type="protein sequence ID" value="CAD8429533.1"/>
    <property type="molecule type" value="Transcribed_RNA"/>
</dbReference>
<keyword evidence="4" id="KW-0808">Transferase</keyword>
<dbReference type="InterPro" id="IPR015424">
    <property type="entry name" value="PyrdxlP-dep_Trfase"/>
</dbReference>
<reference evidence="7" key="1">
    <citation type="submission" date="2021-01" db="EMBL/GenBank/DDBJ databases">
        <authorList>
            <person name="Corre E."/>
            <person name="Pelletier E."/>
            <person name="Niang G."/>
            <person name="Scheremetjew M."/>
            <person name="Finn R."/>
            <person name="Kale V."/>
            <person name="Holt S."/>
            <person name="Cochrane G."/>
            <person name="Meng A."/>
            <person name="Brown T."/>
            <person name="Cohen L."/>
        </authorList>
    </citation>
    <scope>NUCLEOTIDE SEQUENCE</scope>
    <source>
        <strain evidence="7">CCMP2058</strain>
    </source>
</reference>
<dbReference type="InterPro" id="IPR004838">
    <property type="entry name" value="NHTrfase_class1_PyrdxlP-BS"/>
</dbReference>
<comment type="cofactor">
    <cofactor evidence="1">
        <name>pyridoxal 5'-phosphate</name>
        <dbReference type="ChEBI" id="CHEBI:597326"/>
    </cofactor>
</comment>
<dbReference type="PANTHER" id="PTHR46383:SF2">
    <property type="entry name" value="AMINOTRANSFERASE"/>
    <property type="match status" value="1"/>
</dbReference>
<dbReference type="GO" id="GO:0030170">
    <property type="term" value="F:pyridoxal phosphate binding"/>
    <property type="evidence" value="ECO:0007669"/>
    <property type="project" value="InterPro"/>
</dbReference>
<dbReference type="AlphaFoldDB" id="A0A7S0GMQ9"/>
<dbReference type="InterPro" id="IPR004839">
    <property type="entry name" value="Aminotransferase_I/II_large"/>
</dbReference>
<dbReference type="InterPro" id="IPR050596">
    <property type="entry name" value="AspAT/PAT-like"/>
</dbReference>
<accession>A0A7S0GMQ9</accession>
<name>A0A7S0GMQ9_9EUKA</name>
<comment type="similarity">
    <text evidence="2">Belongs to the class-I pyridoxal-phosphate-dependent aminotransferase family.</text>
</comment>
<dbReference type="SUPFAM" id="SSF53383">
    <property type="entry name" value="PLP-dependent transferases"/>
    <property type="match status" value="1"/>
</dbReference>
<evidence type="ECO:0000256" key="1">
    <source>
        <dbReference type="ARBA" id="ARBA00001933"/>
    </source>
</evidence>
<dbReference type="CDD" id="cd00609">
    <property type="entry name" value="AAT_like"/>
    <property type="match status" value="1"/>
</dbReference>
<dbReference type="PANTHER" id="PTHR46383">
    <property type="entry name" value="ASPARTATE AMINOTRANSFERASE"/>
    <property type="match status" value="1"/>
</dbReference>
<organism evidence="7">
    <name type="scientific">Amorphochlora amoebiformis</name>
    <dbReference type="NCBI Taxonomy" id="1561963"/>
    <lineage>
        <taxon>Eukaryota</taxon>
        <taxon>Sar</taxon>
        <taxon>Rhizaria</taxon>
        <taxon>Cercozoa</taxon>
        <taxon>Chlorarachniophyceae</taxon>
        <taxon>Amorphochlora</taxon>
    </lineage>
</organism>
<evidence type="ECO:0000313" key="7">
    <source>
        <dbReference type="EMBL" id="CAD8429533.1"/>
    </source>
</evidence>
<dbReference type="Pfam" id="PF00155">
    <property type="entry name" value="Aminotran_1_2"/>
    <property type="match status" value="1"/>
</dbReference>
<evidence type="ECO:0000256" key="5">
    <source>
        <dbReference type="ARBA" id="ARBA00022898"/>
    </source>
</evidence>
<evidence type="ECO:0000256" key="4">
    <source>
        <dbReference type="ARBA" id="ARBA00022679"/>
    </source>
</evidence>
<dbReference type="GO" id="GO:0008483">
    <property type="term" value="F:transaminase activity"/>
    <property type="evidence" value="ECO:0007669"/>
    <property type="project" value="UniProtKB-KW"/>
</dbReference>
<evidence type="ECO:0000256" key="2">
    <source>
        <dbReference type="ARBA" id="ARBA00007441"/>
    </source>
</evidence>
<dbReference type="GO" id="GO:0006520">
    <property type="term" value="P:amino acid metabolic process"/>
    <property type="evidence" value="ECO:0007669"/>
    <property type="project" value="InterPro"/>
</dbReference>